<evidence type="ECO:0000313" key="2">
    <source>
        <dbReference type="EMBL" id="CCX31246.1"/>
    </source>
</evidence>
<accession>U4LU04</accession>
<dbReference type="EMBL" id="HF935560">
    <property type="protein sequence ID" value="CCX31246.1"/>
    <property type="molecule type" value="Genomic_DNA"/>
</dbReference>
<organism evidence="2 3">
    <name type="scientific">Pyronema omphalodes (strain CBS 100304)</name>
    <name type="common">Pyronema confluens</name>
    <dbReference type="NCBI Taxonomy" id="1076935"/>
    <lineage>
        <taxon>Eukaryota</taxon>
        <taxon>Fungi</taxon>
        <taxon>Dikarya</taxon>
        <taxon>Ascomycota</taxon>
        <taxon>Pezizomycotina</taxon>
        <taxon>Pezizomycetes</taxon>
        <taxon>Pezizales</taxon>
        <taxon>Pyronemataceae</taxon>
        <taxon>Pyronema</taxon>
    </lineage>
</organism>
<protein>
    <submittedName>
        <fullName evidence="2">Uncharacterized protein</fullName>
    </submittedName>
</protein>
<evidence type="ECO:0000313" key="3">
    <source>
        <dbReference type="Proteomes" id="UP000018144"/>
    </source>
</evidence>
<reference evidence="2 3" key="1">
    <citation type="journal article" date="2013" name="PLoS Genet.">
        <title>The genome and development-dependent transcriptomes of Pyronema confluens: a window into fungal evolution.</title>
        <authorList>
            <person name="Traeger S."/>
            <person name="Altegoer F."/>
            <person name="Freitag M."/>
            <person name="Gabaldon T."/>
            <person name="Kempken F."/>
            <person name="Kumar A."/>
            <person name="Marcet-Houben M."/>
            <person name="Poggeler S."/>
            <person name="Stajich J.E."/>
            <person name="Nowrousian M."/>
        </authorList>
    </citation>
    <scope>NUCLEOTIDE SEQUENCE [LARGE SCALE GENOMIC DNA]</scope>
    <source>
        <strain evidence="3">CBS 100304</strain>
        <tissue evidence="2">Vegetative mycelium</tissue>
    </source>
</reference>
<feature type="compositionally biased region" description="Polar residues" evidence="1">
    <location>
        <begin position="37"/>
        <end position="46"/>
    </location>
</feature>
<sequence length="75" mass="8172">MIRYLYRRSLYHLLAGVASSQFLAPDAARCCQLRLSAASSTDSPTGSARKEAPNPTSGKGMLRQPLCQHLGDEHL</sequence>
<dbReference type="Proteomes" id="UP000018144">
    <property type="component" value="Unassembled WGS sequence"/>
</dbReference>
<gene>
    <name evidence="2" type="ORF">PCON_10377</name>
</gene>
<dbReference type="AlphaFoldDB" id="U4LU04"/>
<name>U4LU04_PYROM</name>
<evidence type="ECO:0000256" key="1">
    <source>
        <dbReference type="SAM" id="MobiDB-lite"/>
    </source>
</evidence>
<feature type="region of interest" description="Disordered" evidence="1">
    <location>
        <begin position="37"/>
        <end position="75"/>
    </location>
</feature>
<proteinExistence type="predicted"/>
<keyword evidence="3" id="KW-1185">Reference proteome</keyword>